<dbReference type="GeneID" id="136085495"/>
<dbReference type="RefSeq" id="XP_065662879.1">
    <property type="nucleotide sequence ID" value="XM_065806807.1"/>
</dbReference>
<name>A0ABM4CM51_HYDVU</name>
<reference evidence="2" key="1">
    <citation type="submission" date="2025-08" db="UniProtKB">
        <authorList>
            <consortium name="RefSeq"/>
        </authorList>
    </citation>
    <scope>IDENTIFICATION</scope>
</reference>
<sequence length="369" mass="43617">MTWHDLIKKFKGSSKIDAVQQRQMDKTTNHWRHVLERLFSIIKFHASQNVALRGTSDKLYDDNNGCFLKIMDLLAKFDPVMKGHIRRIKSKEIYRHYLVTATKKKSESRALLQKIDFKLVCCLITWYDVLSQIEISSNSLQEVNLNIPQAVLLISNTLEYVKDYRTDEQIQKMLETARKLSVELDIESEFEKKRCRTKKRIFAYESQEESMTEENNFKINFFNSILDHAIGSFQDRFEMLMQHNNQFNFLYSLNAKDINEDELLKRCMDLEKLLYCNELKDVSGTDLFEEMKYLRNHYKGNYSPRNILNLILQEHKKFGTTLKRKELYIECAVTPKQKRSEMQTNAIEDSLSCIAHKETISNELKKQSS</sequence>
<evidence type="ECO:0000313" key="2">
    <source>
        <dbReference type="RefSeq" id="XP_065662879.1"/>
    </source>
</evidence>
<evidence type="ECO:0000313" key="1">
    <source>
        <dbReference type="Proteomes" id="UP001652625"/>
    </source>
</evidence>
<dbReference type="PANTHER" id="PTHR45749">
    <property type="match status" value="1"/>
</dbReference>
<dbReference type="Proteomes" id="UP001652625">
    <property type="component" value="Chromosome 09"/>
</dbReference>
<dbReference type="PANTHER" id="PTHR45749:SF35">
    <property type="entry name" value="AC-LIKE TRANSPOSASE-RELATED"/>
    <property type="match status" value="1"/>
</dbReference>
<organism evidence="1 2">
    <name type="scientific">Hydra vulgaris</name>
    <name type="common">Hydra</name>
    <name type="synonym">Hydra attenuata</name>
    <dbReference type="NCBI Taxonomy" id="6087"/>
    <lineage>
        <taxon>Eukaryota</taxon>
        <taxon>Metazoa</taxon>
        <taxon>Cnidaria</taxon>
        <taxon>Hydrozoa</taxon>
        <taxon>Hydroidolina</taxon>
        <taxon>Anthoathecata</taxon>
        <taxon>Aplanulata</taxon>
        <taxon>Hydridae</taxon>
        <taxon>Hydra</taxon>
    </lineage>
</organism>
<accession>A0ABM4CM51</accession>
<protein>
    <submittedName>
        <fullName evidence="2">Uncharacterized protein LOC136085495</fullName>
    </submittedName>
</protein>
<proteinExistence type="predicted"/>
<gene>
    <name evidence="2" type="primary">LOC136085495</name>
</gene>
<keyword evidence="1" id="KW-1185">Reference proteome</keyword>